<name>A0A6A5H7Z1_CAERE</name>
<reference evidence="1 2" key="1">
    <citation type="submission" date="2019-12" db="EMBL/GenBank/DDBJ databases">
        <title>Chromosome-level assembly of the Caenorhabditis remanei genome.</title>
        <authorList>
            <person name="Teterina A.A."/>
            <person name="Willis J.H."/>
            <person name="Phillips P.C."/>
        </authorList>
    </citation>
    <scope>NUCLEOTIDE SEQUENCE [LARGE SCALE GENOMIC DNA]</scope>
    <source>
        <strain evidence="1 2">PX506</strain>
        <tissue evidence="1">Whole organism</tissue>
    </source>
</reference>
<comment type="caution">
    <text evidence="1">The sequence shown here is derived from an EMBL/GenBank/DDBJ whole genome shotgun (WGS) entry which is preliminary data.</text>
</comment>
<proteinExistence type="predicted"/>
<dbReference type="CTD" id="9802141"/>
<gene>
    <name evidence="1" type="ORF">GCK72_011501</name>
</gene>
<organism evidence="1 2">
    <name type="scientific">Caenorhabditis remanei</name>
    <name type="common">Caenorhabditis vulgaris</name>
    <dbReference type="NCBI Taxonomy" id="31234"/>
    <lineage>
        <taxon>Eukaryota</taxon>
        <taxon>Metazoa</taxon>
        <taxon>Ecdysozoa</taxon>
        <taxon>Nematoda</taxon>
        <taxon>Chromadorea</taxon>
        <taxon>Rhabditida</taxon>
        <taxon>Rhabditina</taxon>
        <taxon>Rhabditomorpha</taxon>
        <taxon>Rhabditoidea</taxon>
        <taxon>Rhabditidae</taxon>
        <taxon>Peloderinae</taxon>
        <taxon>Caenorhabditis</taxon>
    </lineage>
</organism>
<dbReference type="Proteomes" id="UP000483820">
    <property type="component" value="Chromosome III"/>
</dbReference>
<dbReference type="KEGG" id="crq:GCK72_011501"/>
<evidence type="ECO:0000313" key="1">
    <source>
        <dbReference type="EMBL" id="KAF1763235.1"/>
    </source>
</evidence>
<sequence length="143" mass="16018">MIVMKKFKNSKVFRKKGSHHKNFRTSKAGFKDAGQCVVSDVLVFLEKTLDSLLSLPKNLWVEVLQFIKYSVQALQNILMAKNESNVLALSGIAKKLADFVPEFLRKLGNLLSASQDMISAIGQDENNSFKKLLNNSAKCLELL</sequence>
<accession>A0A6A5H7Z1</accession>
<dbReference type="EMBL" id="WUAV01000003">
    <property type="protein sequence ID" value="KAF1763235.1"/>
    <property type="molecule type" value="Genomic_DNA"/>
</dbReference>
<dbReference type="GeneID" id="9802141"/>
<dbReference type="RefSeq" id="XP_053588075.1">
    <property type="nucleotide sequence ID" value="XM_053728498.1"/>
</dbReference>
<evidence type="ECO:0000313" key="2">
    <source>
        <dbReference type="Proteomes" id="UP000483820"/>
    </source>
</evidence>
<protein>
    <submittedName>
        <fullName evidence="1">Uncharacterized protein</fullName>
    </submittedName>
</protein>
<dbReference type="AlphaFoldDB" id="A0A6A5H7Z1"/>